<name>A0ABN0IF27_BARBA</name>
<dbReference type="Proteomes" id="UP000009359">
    <property type="component" value="Unassembled WGS sequence"/>
</dbReference>
<sequence length="52" mass="6127">MYKSKHAIFSGFYGVEIEERGFAKIYSKILYLIRGRRSLVRDVLQQIGRVFS</sequence>
<protein>
    <submittedName>
        <fullName evidence="1">Uncharacterized protein</fullName>
    </submittedName>
</protein>
<keyword evidence="2" id="KW-1185">Reference proteome</keyword>
<evidence type="ECO:0000313" key="2">
    <source>
        <dbReference type="Proteomes" id="UP000009359"/>
    </source>
</evidence>
<accession>A0ABN0IF27</accession>
<reference evidence="1 2" key="1">
    <citation type="journal article" date="2013" name="Genome Announc.">
        <title>Whole Genome Sequencing and Comparative Analysis of Bartonella bacilliformis Strain INS, the Causative Agent of Carrion's Disease.</title>
        <authorList>
            <person name="Tarazona D."/>
            <person name="Padilla C."/>
            <person name="Caceres O."/>
            <person name="Montenegro J.D."/>
            <person name="Bailon H."/>
            <person name="Ventura G."/>
            <person name="Mendoza G."/>
            <person name="Anaya E."/>
            <person name="Guio H."/>
        </authorList>
    </citation>
    <scope>NUCLEOTIDE SEQUENCE [LARGE SCALE GENOMIC DNA]</scope>
    <source>
        <strain evidence="1 2">INS</strain>
    </source>
</reference>
<dbReference type="EMBL" id="AMQK01000019">
    <property type="protein sequence ID" value="EKS43088.1"/>
    <property type="molecule type" value="Genomic_DNA"/>
</dbReference>
<organism evidence="1 2">
    <name type="scientific">Bartonella bacilliformis INS</name>
    <dbReference type="NCBI Taxonomy" id="1206782"/>
    <lineage>
        <taxon>Bacteria</taxon>
        <taxon>Pseudomonadati</taxon>
        <taxon>Pseudomonadota</taxon>
        <taxon>Alphaproteobacteria</taxon>
        <taxon>Hyphomicrobiales</taxon>
        <taxon>Bartonellaceae</taxon>
        <taxon>Bartonella</taxon>
    </lineage>
</organism>
<proteinExistence type="predicted"/>
<comment type="caution">
    <text evidence="1">The sequence shown here is derived from an EMBL/GenBank/DDBJ whole genome shotgun (WGS) entry which is preliminary data.</text>
</comment>
<gene>
    <name evidence="1" type="ORF">BbINS_05627</name>
</gene>
<evidence type="ECO:0000313" key="1">
    <source>
        <dbReference type="EMBL" id="EKS43088.1"/>
    </source>
</evidence>